<dbReference type="Pfam" id="PF16677">
    <property type="entry name" value="GP3_package"/>
    <property type="match status" value="1"/>
</dbReference>
<proteinExistence type="predicted"/>
<dbReference type="EMBL" id="BK015047">
    <property type="protein sequence ID" value="DAD88755.1"/>
    <property type="molecule type" value="Genomic_DNA"/>
</dbReference>
<organism evidence="1">
    <name type="scientific">Myoviridae sp. ctZSu31</name>
    <dbReference type="NCBI Taxonomy" id="2826665"/>
    <lineage>
        <taxon>Viruses</taxon>
        <taxon>Duplodnaviria</taxon>
        <taxon>Heunggongvirae</taxon>
        <taxon>Uroviricota</taxon>
        <taxon>Caudoviricetes</taxon>
    </lineage>
</organism>
<reference evidence="1" key="1">
    <citation type="journal article" date="2021" name="Proc. Natl. Acad. Sci. U.S.A.">
        <title>A Catalog of Tens of Thousands of Viruses from Human Metagenomes Reveals Hidden Associations with Chronic Diseases.</title>
        <authorList>
            <person name="Tisza M.J."/>
            <person name="Buck C.B."/>
        </authorList>
    </citation>
    <scope>NUCLEOTIDE SEQUENCE</scope>
    <source>
        <strain evidence="1">CtZSu31</strain>
    </source>
</reference>
<dbReference type="Gene3D" id="1.10.132.80">
    <property type="match status" value="1"/>
</dbReference>
<sequence length="183" mass="20326">MSRSIAGRPKKYSPAAFKRGVNKYFAAISREKALKEKVCIGTDDDGKDIYQWEPVKNALGEDATVIEYFQRPSVSGLCGYLHMHRDTFNEYSRHEDYADICAAAKNEIEAYLCSQLGSGKGDSGIIFNLTHNFGWKNKIEVEAGAETRKSMEKTAMTTDEKISWLLAHGYNIPGLEEGGEDGG</sequence>
<evidence type="ECO:0000313" key="1">
    <source>
        <dbReference type="EMBL" id="DAD88755.1"/>
    </source>
</evidence>
<name>A0A8S5N3N7_9CAUD</name>
<accession>A0A8S5N3N7</accession>
<dbReference type="InterPro" id="IPR032066">
    <property type="entry name" value="GP3_package"/>
</dbReference>
<protein>
    <submittedName>
        <fullName evidence="1">DNA packaging protein gp3</fullName>
    </submittedName>
</protein>